<keyword evidence="9" id="KW-1185">Reference proteome</keyword>
<sequence length="184" mass="20708">MNSSVDVLVGVPVDPPLGDTVVTLALPEEVVHDEDLSLSDSSGDSSWESNSNSTSSDRNEQTGPTSRRLPRYCCTYPGCTKTYRKRWLFQNHLCTHTGERPYKCSEPGCGKSFIRKTSLQFHVYAHLPYEQRPYGCEFPNCGARFRTSSTLKKHLAIHTNVKPYACPVENCGMGFTKKFQLVRH</sequence>
<proteinExistence type="predicted"/>
<dbReference type="SUPFAM" id="SSF57667">
    <property type="entry name" value="beta-beta-alpha zinc fingers"/>
    <property type="match status" value="2"/>
</dbReference>
<name>A0A9W8AK68_9FUNG</name>
<dbReference type="PROSITE" id="PS00028">
    <property type="entry name" value="ZINC_FINGER_C2H2_1"/>
    <property type="match status" value="3"/>
</dbReference>
<gene>
    <name evidence="8" type="ORF">IWQ62_006510</name>
</gene>
<feature type="non-terminal residue" evidence="8">
    <location>
        <position position="184"/>
    </location>
</feature>
<feature type="domain" description="C2H2-type" evidence="7">
    <location>
        <begin position="72"/>
        <end position="101"/>
    </location>
</feature>
<evidence type="ECO:0000256" key="5">
    <source>
        <dbReference type="PROSITE-ProRule" id="PRU00042"/>
    </source>
</evidence>
<evidence type="ECO:0000259" key="7">
    <source>
        <dbReference type="PROSITE" id="PS50157"/>
    </source>
</evidence>
<dbReference type="Proteomes" id="UP001150925">
    <property type="component" value="Unassembled WGS sequence"/>
</dbReference>
<dbReference type="InterPro" id="IPR036236">
    <property type="entry name" value="Znf_C2H2_sf"/>
</dbReference>
<keyword evidence="3 5" id="KW-0863">Zinc-finger</keyword>
<feature type="domain" description="C2H2-type" evidence="7">
    <location>
        <begin position="102"/>
        <end position="131"/>
    </location>
</feature>
<dbReference type="Gene3D" id="3.30.160.60">
    <property type="entry name" value="Classic Zinc Finger"/>
    <property type="match status" value="4"/>
</dbReference>
<feature type="compositionally biased region" description="Low complexity" evidence="6">
    <location>
        <begin position="38"/>
        <end position="56"/>
    </location>
</feature>
<dbReference type="FunFam" id="3.30.160.60:FF:001732">
    <property type="entry name" value="Zgc:162936"/>
    <property type="match status" value="1"/>
</dbReference>
<dbReference type="GO" id="GO:0005694">
    <property type="term" value="C:chromosome"/>
    <property type="evidence" value="ECO:0007669"/>
    <property type="project" value="UniProtKB-ARBA"/>
</dbReference>
<reference evidence="8" key="1">
    <citation type="submission" date="2022-07" db="EMBL/GenBank/DDBJ databases">
        <title>Phylogenomic reconstructions and comparative analyses of Kickxellomycotina fungi.</title>
        <authorList>
            <person name="Reynolds N.K."/>
            <person name="Stajich J.E."/>
            <person name="Barry K."/>
            <person name="Grigoriev I.V."/>
            <person name="Crous P."/>
            <person name="Smith M.E."/>
        </authorList>
    </citation>
    <scope>NUCLEOTIDE SEQUENCE</scope>
    <source>
        <strain evidence="8">RSA 1196</strain>
    </source>
</reference>
<keyword evidence="4" id="KW-0862">Zinc</keyword>
<dbReference type="GO" id="GO:0000978">
    <property type="term" value="F:RNA polymerase II cis-regulatory region sequence-specific DNA binding"/>
    <property type="evidence" value="ECO:0007669"/>
    <property type="project" value="TreeGrafter"/>
</dbReference>
<dbReference type="PANTHER" id="PTHR19818">
    <property type="entry name" value="ZINC FINGER PROTEIN ZIC AND GLI"/>
    <property type="match status" value="1"/>
</dbReference>
<evidence type="ECO:0000256" key="2">
    <source>
        <dbReference type="ARBA" id="ARBA00022737"/>
    </source>
</evidence>
<dbReference type="Pfam" id="PF00096">
    <property type="entry name" value="zf-C2H2"/>
    <property type="match status" value="2"/>
</dbReference>
<dbReference type="InterPro" id="IPR050329">
    <property type="entry name" value="GLI_C2H2-zinc-finger"/>
</dbReference>
<organism evidence="8 9">
    <name type="scientific">Dispira parvispora</name>
    <dbReference type="NCBI Taxonomy" id="1520584"/>
    <lineage>
        <taxon>Eukaryota</taxon>
        <taxon>Fungi</taxon>
        <taxon>Fungi incertae sedis</taxon>
        <taxon>Zoopagomycota</taxon>
        <taxon>Kickxellomycotina</taxon>
        <taxon>Dimargaritomycetes</taxon>
        <taxon>Dimargaritales</taxon>
        <taxon>Dimargaritaceae</taxon>
        <taxon>Dispira</taxon>
    </lineage>
</organism>
<feature type="domain" description="C2H2-type" evidence="7">
    <location>
        <begin position="164"/>
        <end position="184"/>
    </location>
</feature>
<dbReference type="OrthoDB" id="427030at2759"/>
<dbReference type="AlphaFoldDB" id="A0A9W8AK68"/>
<dbReference type="PANTHER" id="PTHR19818:SF139">
    <property type="entry name" value="PAIR-RULE PROTEIN ODD-PAIRED"/>
    <property type="match status" value="1"/>
</dbReference>
<dbReference type="SMART" id="SM00355">
    <property type="entry name" value="ZnF_C2H2"/>
    <property type="match status" value="4"/>
</dbReference>
<keyword evidence="2" id="KW-0677">Repeat</keyword>
<evidence type="ECO:0000256" key="4">
    <source>
        <dbReference type="ARBA" id="ARBA00022833"/>
    </source>
</evidence>
<evidence type="ECO:0000256" key="3">
    <source>
        <dbReference type="ARBA" id="ARBA00022771"/>
    </source>
</evidence>
<feature type="domain" description="C2H2-type" evidence="7">
    <location>
        <begin position="134"/>
        <end position="163"/>
    </location>
</feature>
<dbReference type="EMBL" id="JANBPY010003640">
    <property type="protein sequence ID" value="KAJ1950789.1"/>
    <property type="molecule type" value="Genomic_DNA"/>
</dbReference>
<dbReference type="GO" id="GO:0008270">
    <property type="term" value="F:zinc ion binding"/>
    <property type="evidence" value="ECO:0007669"/>
    <property type="project" value="UniProtKB-KW"/>
</dbReference>
<dbReference type="GO" id="GO:0000981">
    <property type="term" value="F:DNA-binding transcription factor activity, RNA polymerase II-specific"/>
    <property type="evidence" value="ECO:0007669"/>
    <property type="project" value="TreeGrafter"/>
</dbReference>
<evidence type="ECO:0000256" key="1">
    <source>
        <dbReference type="ARBA" id="ARBA00022723"/>
    </source>
</evidence>
<dbReference type="PROSITE" id="PS50157">
    <property type="entry name" value="ZINC_FINGER_C2H2_2"/>
    <property type="match status" value="4"/>
</dbReference>
<evidence type="ECO:0000313" key="9">
    <source>
        <dbReference type="Proteomes" id="UP001150925"/>
    </source>
</evidence>
<comment type="caution">
    <text evidence="8">The sequence shown here is derived from an EMBL/GenBank/DDBJ whole genome shotgun (WGS) entry which is preliminary data.</text>
</comment>
<feature type="region of interest" description="Disordered" evidence="6">
    <location>
        <begin position="33"/>
        <end position="66"/>
    </location>
</feature>
<dbReference type="GO" id="GO:0045944">
    <property type="term" value="P:positive regulation of transcription by RNA polymerase II"/>
    <property type="evidence" value="ECO:0007669"/>
    <property type="project" value="UniProtKB-ARBA"/>
</dbReference>
<dbReference type="GO" id="GO:0005634">
    <property type="term" value="C:nucleus"/>
    <property type="evidence" value="ECO:0007669"/>
    <property type="project" value="UniProtKB-ARBA"/>
</dbReference>
<evidence type="ECO:0000313" key="8">
    <source>
        <dbReference type="EMBL" id="KAJ1950789.1"/>
    </source>
</evidence>
<dbReference type="InterPro" id="IPR013087">
    <property type="entry name" value="Znf_C2H2_type"/>
</dbReference>
<protein>
    <recommendedName>
        <fullName evidence="7">C2H2-type domain-containing protein</fullName>
    </recommendedName>
</protein>
<accession>A0A9W8AK68</accession>
<keyword evidence="1" id="KW-0479">Metal-binding</keyword>
<dbReference type="FunFam" id="3.30.160.60:FF:000125">
    <property type="entry name" value="Putative zinc finger protein 143"/>
    <property type="match status" value="1"/>
</dbReference>
<evidence type="ECO:0000256" key="6">
    <source>
        <dbReference type="SAM" id="MobiDB-lite"/>
    </source>
</evidence>